<dbReference type="Proteomes" id="UP000298246">
    <property type="component" value="Unassembled WGS sequence"/>
</dbReference>
<dbReference type="PROSITE" id="PS51272">
    <property type="entry name" value="SLH"/>
    <property type="match status" value="2"/>
</dbReference>
<gene>
    <name evidence="3" type="ORF">B5M42_07500</name>
</gene>
<comment type="caution">
    <text evidence="3">The sequence shown here is derived from an EMBL/GenBank/DDBJ whole genome shotgun (WGS) entry which is preliminary data.</text>
</comment>
<evidence type="ECO:0000313" key="3">
    <source>
        <dbReference type="EMBL" id="TFE89295.1"/>
    </source>
</evidence>
<dbReference type="EMBL" id="MYFO01000007">
    <property type="protein sequence ID" value="TFE89295.1"/>
    <property type="molecule type" value="Genomic_DNA"/>
</dbReference>
<evidence type="ECO:0000256" key="1">
    <source>
        <dbReference type="SAM" id="SignalP"/>
    </source>
</evidence>
<dbReference type="OrthoDB" id="2630025at2"/>
<keyword evidence="1" id="KW-0732">Signal</keyword>
<dbReference type="AlphaFoldDB" id="A0A4Y8Q6B5"/>
<name>A0A4Y8Q6B5_9BACL</name>
<dbReference type="RefSeq" id="WP_134751347.1">
    <property type="nucleotide sequence ID" value="NZ_MYFO02000005.1"/>
</dbReference>
<reference evidence="3 4" key="1">
    <citation type="submission" date="2017-03" db="EMBL/GenBank/DDBJ databases">
        <title>Isolation of Levoglucosan Utilizing Bacteria.</title>
        <authorList>
            <person name="Arya A.S."/>
        </authorList>
    </citation>
    <scope>NUCLEOTIDE SEQUENCE [LARGE SCALE GENOMIC DNA]</scope>
    <source>
        <strain evidence="3 4">MEC069</strain>
    </source>
</reference>
<evidence type="ECO:0000313" key="4">
    <source>
        <dbReference type="Proteomes" id="UP000298246"/>
    </source>
</evidence>
<dbReference type="InterPro" id="IPR001119">
    <property type="entry name" value="SLH_dom"/>
</dbReference>
<evidence type="ECO:0000259" key="2">
    <source>
        <dbReference type="PROSITE" id="PS51272"/>
    </source>
</evidence>
<feature type="domain" description="SLH" evidence="2">
    <location>
        <begin position="199"/>
        <end position="261"/>
    </location>
</feature>
<organism evidence="3 4">
    <name type="scientific">Paenibacillus athensensis</name>
    <dbReference type="NCBI Taxonomy" id="1967502"/>
    <lineage>
        <taxon>Bacteria</taxon>
        <taxon>Bacillati</taxon>
        <taxon>Bacillota</taxon>
        <taxon>Bacilli</taxon>
        <taxon>Bacillales</taxon>
        <taxon>Paenibacillaceae</taxon>
        <taxon>Paenibacillus</taxon>
    </lineage>
</organism>
<accession>A0A4Y8Q6B5</accession>
<dbReference type="Pfam" id="PF00395">
    <property type="entry name" value="SLH"/>
    <property type="match status" value="2"/>
</dbReference>
<sequence>MKDVRRALLMRFALVFVYTACMVAGPASVLPATAADPLQQSPTAGSYPANLVSDPQAADEQSVLDKPAKEVITVIDNSNKQTSDWAAADVDWMVSNHIVPPQLQYNYTSYITREEFAELAVSVVNFMSEGTINFVHTTMENPFQDSANSEVAKAYSYGIVNGVSDTEFKPKQSINRQEAAMMMSNLLQSIQAENLSTGDFHYPDRDAIAGWALDAVDVTSNVKLFQGTDQGFRPQDYYTREQAIAVMRRLLNYEGQATVISLRGRVVLHLRELGTTDEAKANKAGPVSALVGTSSVKFLWTERLGTAEAYLAKFKAESDHQHAHAASFSPKAIEQLESGQRSVRDGEYVIELGSGTQKTGFLLQISW</sequence>
<protein>
    <recommendedName>
        <fullName evidence="2">SLH domain-containing protein</fullName>
    </recommendedName>
</protein>
<feature type="domain" description="SLH" evidence="2">
    <location>
        <begin position="134"/>
        <end position="197"/>
    </location>
</feature>
<proteinExistence type="predicted"/>
<feature type="signal peptide" evidence="1">
    <location>
        <begin position="1"/>
        <end position="34"/>
    </location>
</feature>
<feature type="chain" id="PRO_5021455806" description="SLH domain-containing protein" evidence="1">
    <location>
        <begin position="35"/>
        <end position="367"/>
    </location>
</feature>
<keyword evidence="4" id="KW-1185">Reference proteome</keyword>